<organism evidence="1">
    <name type="scientific">Ensete ventricosum</name>
    <name type="common">Abyssinian banana</name>
    <name type="synonym">Musa ensete</name>
    <dbReference type="NCBI Taxonomy" id="4639"/>
    <lineage>
        <taxon>Eukaryota</taxon>
        <taxon>Viridiplantae</taxon>
        <taxon>Streptophyta</taxon>
        <taxon>Embryophyta</taxon>
        <taxon>Tracheophyta</taxon>
        <taxon>Spermatophyta</taxon>
        <taxon>Magnoliopsida</taxon>
        <taxon>Liliopsida</taxon>
        <taxon>Zingiberales</taxon>
        <taxon>Musaceae</taxon>
        <taxon>Ensete</taxon>
    </lineage>
</organism>
<reference evidence="1" key="1">
    <citation type="journal article" date="2018" name="Data Brief">
        <title>Genome sequence data from 17 accessions of Ensete ventricosum, a staple food crop for millions in Ethiopia.</title>
        <authorList>
            <person name="Yemataw Z."/>
            <person name="Muzemil S."/>
            <person name="Ambachew D."/>
            <person name="Tripathi L."/>
            <person name="Tesfaye K."/>
            <person name="Chala A."/>
            <person name="Farbos A."/>
            <person name="O'Neill P."/>
            <person name="Moore K."/>
            <person name="Grant M."/>
            <person name="Studholme D.J."/>
        </authorList>
    </citation>
    <scope>NUCLEOTIDE SEQUENCE [LARGE SCALE GENOMIC DNA]</scope>
    <source>
        <tissue evidence="1">Leaf</tissue>
    </source>
</reference>
<name>A0A445M8I1_ENSVE</name>
<dbReference type="EMBL" id="KV875442">
    <property type="protein sequence ID" value="RZR70504.1"/>
    <property type="molecule type" value="Genomic_DNA"/>
</dbReference>
<gene>
    <name evidence="1" type="ORF">BHM03_00000321</name>
</gene>
<protein>
    <submittedName>
        <fullName evidence="1">Uncharacterized protein</fullName>
    </submittedName>
</protein>
<sequence>MTNDELRVLRRRRRARGAKPIHRVAAGEIDRAEWSGRGEWAMDGLTVAEADLVVYVHPSKANKARHAVLRQLSSLLFT</sequence>
<evidence type="ECO:0000313" key="1">
    <source>
        <dbReference type="EMBL" id="RZR70504.1"/>
    </source>
</evidence>
<proteinExistence type="predicted"/>
<accession>A0A445M8I1</accession>
<dbReference type="Proteomes" id="UP000290560">
    <property type="component" value="Unassembled WGS sequence"/>
</dbReference>
<dbReference type="AlphaFoldDB" id="A0A445M8I1"/>